<feature type="transmembrane region" description="Helical" evidence="1">
    <location>
        <begin position="259"/>
        <end position="279"/>
    </location>
</feature>
<feature type="transmembrane region" description="Helical" evidence="1">
    <location>
        <begin position="30"/>
        <end position="60"/>
    </location>
</feature>
<proteinExistence type="predicted"/>
<evidence type="ECO:0000313" key="2">
    <source>
        <dbReference type="EMBL" id="RAV31815.1"/>
    </source>
</evidence>
<sequence length="399" mass="41648">MKTWVNSNASLLCVTARVLNEAYFFVPYTAVYGLAIGLSVSELIFAEAVFAAVLVVADIPLGHLADKVGEKFCVVTGTIVHGTALLLIGLVHSPELFVMLQPVIAFGLSFCMGADSSLQRKLAMRRSGRNRFELWEQRFQTSRLVVTALCFALASVLAKFSPSLTFIATALSMYVAAGVFLVLPTPPSSATALSSAADQHRSQELSTLTGRVQLLLKGLRRSPGLGRDVAAMVLAGTTFSLLLYLIPLFYEASGVPTQWIGGVAAVVLLASSLCTALLFRGNAGLTLPLLATGICCFLLPMDVLAIALAGGLLANVSQAVAMPKFRTRIVDELSSLGESTALSLVTTARNVGFALLAPLLGVLTAVIGEAGLAAVSGALIVVGVALATPSLVRVGSDSH</sequence>
<gene>
    <name evidence="2" type="ORF">DLJ54_06420</name>
</gene>
<dbReference type="InterPro" id="IPR053160">
    <property type="entry name" value="MFS_DHA3_Transporter"/>
</dbReference>
<dbReference type="InterPro" id="IPR036259">
    <property type="entry name" value="MFS_trans_sf"/>
</dbReference>
<dbReference type="PANTHER" id="PTHR23530">
    <property type="entry name" value="TRANSPORT PROTEIN-RELATED"/>
    <property type="match status" value="1"/>
</dbReference>
<dbReference type="PANTHER" id="PTHR23530:SF1">
    <property type="entry name" value="PERMEASE, MAJOR FACILITATOR SUPERFAMILY-RELATED"/>
    <property type="match status" value="1"/>
</dbReference>
<feature type="transmembrane region" description="Helical" evidence="1">
    <location>
        <begin position="164"/>
        <end position="183"/>
    </location>
</feature>
<keyword evidence="1" id="KW-0472">Membrane</keyword>
<comment type="caution">
    <text evidence="2">The sequence shown here is derived from an EMBL/GenBank/DDBJ whole genome shotgun (WGS) entry which is preliminary data.</text>
</comment>
<feature type="transmembrane region" description="Helical" evidence="1">
    <location>
        <begin position="229"/>
        <end position="247"/>
    </location>
</feature>
<name>A0A364V598_9CORY</name>
<keyword evidence="1" id="KW-0812">Transmembrane</keyword>
<dbReference type="InterPro" id="IPR011701">
    <property type="entry name" value="MFS"/>
</dbReference>
<dbReference type="EMBL" id="QHCV01000056">
    <property type="protein sequence ID" value="RAV31815.1"/>
    <property type="molecule type" value="Genomic_DNA"/>
</dbReference>
<feature type="transmembrane region" description="Helical" evidence="1">
    <location>
        <begin position="139"/>
        <end position="158"/>
    </location>
</feature>
<evidence type="ECO:0008006" key="4">
    <source>
        <dbReference type="Google" id="ProtNLM"/>
    </source>
</evidence>
<feature type="transmembrane region" description="Helical" evidence="1">
    <location>
        <begin position="370"/>
        <end position="392"/>
    </location>
</feature>
<dbReference type="Pfam" id="PF07690">
    <property type="entry name" value="MFS_1"/>
    <property type="match status" value="1"/>
</dbReference>
<protein>
    <recommendedName>
        <fullName evidence="4">MFS transporter</fullName>
    </recommendedName>
</protein>
<dbReference type="SUPFAM" id="SSF103473">
    <property type="entry name" value="MFS general substrate transporter"/>
    <property type="match status" value="1"/>
</dbReference>
<reference evidence="2 3" key="1">
    <citation type="journal article" date="2018" name="Syst. Appl. Microbiol.">
        <title>Corynebacterium heidelbergense sp. nov., isolated from the preen glands of Egyptian geese (Alopochen aegyptiacus).</title>
        <authorList>
            <person name="Braun M.S."/>
            <person name="Wang E."/>
            <person name="Zimmermann S."/>
            <person name="Wink M."/>
        </authorList>
    </citation>
    <scope>NUCLEOTIDE SEQUENCE [LARGE SCALE GENOMIC DNA]</scope>
    <source>
        <strain evidence="2 3">647</strain>
    </source>
</reference>
<feature type="transmembrane region" description="Helical" evidence="1">
    <location>
        <begin position="341"/>
        <end position="363"/>
    </location>
</feature>
<dbReference type="Proteomes" id="UP000251577">
    <property type="component" value="Unassembled WGS sequence"/>
</dbReference>
<dbReference type="RefSeq" id="WP_113630938.1">
    <property type="nucleotide sequence ID" value="NZ_QHCV01000056.1"/>
</dbReference>
<dbReference type="GO" id="GO:0022857">
    <property type="term" value="F:transmembrane transporter activity"/>
    <property type="evidence" value="ECO:0007669"/>
    <property type="project" value="InterPro"/>
</dbReference>
<accession>A0A364V598</accession>
<feature type="transmembrane region" description="Helical" evidence="1">
    <location>
        <begin position="97"/>
        <end position="118"/>
    </location>
</feature>
<keyword evidence="1" id="KW-1133">Transmembrane helix</keyword>
<dbReference type="Gene3D" id="1.20.1250.20">
    <property type="entry name" value="MFS general substrate transporter like domains"/>
    <property type="match status" value="1"/>
</dbReference>
<dbReference type="AlphaFoldDB" id="A0A364V598"/>
<evidence type="ECO:0000313" key="3">
    <source>
        <dbReference type="Proteomes" id="UP000251577"/>
    </source>
</evidence>
<keyword evidence="3" id="KW-1185">Reference proteome</keyword>
<feature type="transmembrane region" description="Helical" evidence="1">
    <location>
        <begin position="72"/>
        <end position="91"/>
    </location>
</feature>
<feature type="transmembrane region" description="Helical" evidence="1">
    <location>
        <begin position="291"/>
        <end position="314"/>
    </location>
</feature>
<evidence type="ECO:0000256" key="1">
    <source>
        <dbReference type="SAM" id="Phobius"/>
    </source>
</evidence>
<organism evidence="2 3">
    <name type="scientific">Corynebacterium heidelbergense</name>
    <dbReference type="NCBI Taxonomy" id="2055947"/>
    <lineage>
        <taxon>Bacteria</taxon>
        <taxon>Bacillati</taxon>
        <taxon>Actinomycetota</taxon>
        <taxon>Actinomycetes</taxon>
        <taxon>Mycobacteriales</taxon>
        <taxon>Corynebacteriaceae</taxon>
        <taxon>Corynebacterium</taxon>
    </lineage>
</organism>